<dbReference type="EMBL" id="MFLA01000045">
    <property type="protein sequence ID" value="OGG57785.1"/>
    <property type="molecule type" value="Genomic_DNA"/>
</dbReference>
<dbReference type="Proteomes" id="UP000176377">
    <property type="component" value="Unassembled WGS sequence"/>
</dbReference>
<sequence length="61" mass="7155">MHIFPTSRGLFVYSWTDGVRMVPAPRIKHDDDAQAFMLWLLNHGYTEEAERFLDAYCAHAR</sequence>
<comment type="caution">
    <text evidence="1">The sequence shown here is derived from an EMBL/GenBank/DDBJ whole genome shotgun (WGS) entry which is preliminary data.</text>
</comment>
<reference evidence="1 2" key="1">
    <citation type="journal article" date="2016" name="Nat. Commun.">
        <title>Thousands of microbial genomes shed light on interconnected biogeochemical processes in an aquifer system.</title>
        <authorList>
            <person name="Anantharaman K."/>
            <person name="Brown C.T."/>
            <person name="Hug L.A."/>
            <person name="Sharon I."/>
            <person name="Castelle C.J."/>
            <person name="Probst A.J."/>
            <person name="Thomas B.C."/>
            <person name="Singh A."/>
            <person name="Wilkins M.J."/>
            <person name="Karaoz U."/>
            <person name="Brodie E.L."/>
            <person name="Williams K.H."/>
            <person name="Hubbard S.S."/>
            <person name="Banfield J.F."/>
        </authorList>
    </citation>
    <scope>NUCLEOTIDE SEQUENCE [LARGE SCALE GENOMIC DNA]</scope>
</reference>
<evidence type="ECO:0000313" key="2">
    <source>
        <dbReference type="Proteomes" id="UP000176377"/>
    </source>
</evidence>
<proteinExistence type="predicted"/>
<organism evidence="1 2">
    <name type="scientific">Candidatus Kaiserbacteria bacterium RIFCSPHIGHO2_01_FULL_56_24</name>
    <dbReference type="NCBI Taxonomy" id="1798487"/>
    <lineage>
        <taxon>Bacteria</taxon>
        <taxon>Candidatus Kaiseribacteriota</taxon>
    </lineage>
</organism>
<protein>
    <submittedName>
        <fullName evidence="1">Uncharacterized protein</fullName>
    </submittedName>
</protein>
<dbReference type="AlphaFoldDB" id="A0A1F6D8T4"/>
<evidence type="ECO:0000313" key="1">
    <source>
        <dbReference type="EMBL" id="OGG57785.1"/>
    </source>
</evidence>
<name>A0A1F6D8T4_9BACT</name>
<gene>
    <name evidence="1" type="ORF">A2765_05125</name>
</gene>
<accession>A0A1F6D8T4</accession>